<evidence type="ECO:0000259" key="2">
    <source>
        <dbReference type="Pfam" id="PF07905"/>
    </source>
</evidence>
<keyword evidence="6" id="KW-1185">Reference proteome</keyword>
<evidence type="ECO:0000256" key="1">
    <source>
        <dbReference type="ARBA" id="ARBA00006754"/>
    </source>
</evidence>
<evidence type="ECO:0000313" key="6">
    <source>
        <dbReference type="Proteomes" id="UP000320244"/>
    </source>
</evidence>
<dbReference type="Proteomes" id="UP000320244">
    <property type="component" value="Unassembled WGS sequence"/>
</dbReference>
<feature type="domain" description="CdaR GGDEF-like" evidence="4">
    <location>
        <begin position="288"/>
        <end position="416"/>
    </location>
</feature>
<dbReference type="PANTHER" id="PTHR33744">
    <property type="entry name" value="CARBOHYDRATE DIACID REGULATOR"/>
    <property type="match status" value="1"/>
</dbReference>
<comment type="similarity">
    <text evidence="1">Belongs to the CdaR family.</text>
</comment>
<sequence length="552" mass="59588">MDRSTLPTLAEVLALPAVQRGSPRVLVGEDQLDRRVRWVHVSEVSDIASLLEGGELILSTGIALPEGAPELACYVADLKAADVTALAVEVGRRYRYALPSALVEAAVESSLPLIELRRVTPFVSVTQAVHTMILDARVQELIASDAAHQAFTELTVSGQGPQQVVDLVSTMSGRSVVYESTTHHALTYSCAPDAEPADVLAQWERIPSDRDEGDCWYAVQVSAPSGGTWGRLLMLGGETPTQRQRMLLDRGATALVINRLTDRQLDSLERHSHRMLLAALVLDAQPLSELAAEARTLGVPLERRSLTGVIVQPIGEYVSPRGTLALLHDLASVAGAALQAIPVPALVGALDDERVAMLLTVGRASDVDDTLDLVSERLHAVAARRSDVRLVIGAGSTVIGPERAQSTLREAMQVADAALTLPARKGYFRPPDLRLRGLVFTLRDEPALHDYVERELGPLLAHDADTGSQLYEFLSVFCRCGGRKTETAHALFISRPAVYNRILKVQQVLGVDLSDAEVVLGLHAAVLARETMRQPTLAVRSRVVRASAVQGR</sequence>
<dbReference type="AlphaFoldDB" id="A0A563DVP2"/>
<feature type="domain" description="Purine catabolism PurC-like" evidence="2">
    <location>
        <begin position="11"/>
        <end position="133"/>
    </location>
</feature>
<dbReference type="Pfam" id="PF13556">
    <property type="entry name" value="HTH_30"/>
    <property type="match status" value="1"/>
</dbReference>
<gene>
    <name evidence="5" type="ORF">FGL98_18965</name>
</gene>
<evidence type="ECO:0000259" key="3">
    <source>
        <dbReference type="Pfam" id="PF13556"/>
    </source>
</evidence>
<dbReference type="EMBL" id="VCQV01000032">
    <property type="protein sequence ID" value="TWP34051.1"/>
    <property type="molecule type" value="Genomic_DNA"/>
</dbReference>
<dbReference type="InterPro" id="IPR051448">
    <property type="entry name" value="CdaR-like_regulators"/>
</dbReference>
<proteinExistence type="inferred from homology"/>
<dbReference type="InterPro" id="IPR025736">
    <property type="entry name" value="PucR_C-HTH_dom"/>
</dbReference>
<dbReference type="Pfam" id="PF17853">
    <property type="entry name" value="GGDEF_2"/>
    <property type="match status" value="1"/>
</dbReference>
<dbReference type="RefSeq" id="WP_146319403.1">
    <property type="nucleotide sequence ID" value="NZ_VCQV01000032.1"/>
</dbReference>
<dbReference type="InterPro" id="IPR012914">
    <property type="entry name" value="PucR_dom"/>
</dbReference>
<reference evidence="5 6" key="1">
    <citation type="submission" date="2019-05" db="EMBL/GenBank/DDBJ databases">
        <authorList>
            <person name="Lee S.D."/>
        </authorList>
    </citation>
    <scope>NUCLEOTIDE SEQUENCE [LARGE SCALE GENOMIC DNA]</scope>
    <source>
        <strain evidence="5 6">C5-26</strain>
    </source>
</reference>
<dbReference type="InterPro" id="IPR041522">
    <property type="entry name" value="CdaR_GGDEF"/>
</dbReference>
<dbReference type="Gene3D" id="1.10.10.2840">
    <property type="entry name" value="PucR C-terminal helix-turn-helix domain"/>
    <property type="match status" value="1"/>
</dbReference>
<comment type="caution">
    <text evidence="5">The sequence shown here is derived from an EMBL/GenBank/DDBJ whole genome shotgun (WGS) entry which is preliminary data.</text>
</comment>
<dbReference type="OrthoDB" id="2973014at2"/>
<name>A0A563DVP2_9MICO</name>
<reference evidence="5 6" key="2">
    <citation type="submission" date="2019-08" db="EMBL/GenBank/DDBJ databases">
        <title>Jejuicoccus antrihumi gen. nov., sp. nov., a new member of the family Dermacoccaceae isolated from a cave.</title>
        <authorList>
            <person name="Schumann P."/>
            <person name="Kim I.S."/>
        </authorList>
    </citation>
    <scope>NUCLEOTIDE SEQUENCE [LARGE SCALE GENOMIC DNA]</scope>
    <source>
        <strain evidence="5 6">C5-26</strain>
    </source>
</reference>
<dbReference type="PANTHER" id="PTHR33744:SF1">
    <property type="entry name" value="DNA-BINDING TRANSCRIPTIONAL ACTIVATOR ADER"/>
    <property type="match status" value="1"/>
</dbReference>
<protein>
    <submittedName>
        <fullName evidence="5">PucR family transcriptional regulator</fullName>
    </submittedName>
</protein>
<organism evidence="5 6">
    <name type="scientific">Leekyejoonella antrihumi</name>
    <dbReference type="NCBI Taxonomy" id="1660198"/>
    <lineage>
        <taxon>Bacteria</taxon>
        <taxon>Bacillati</taxon>
        <taxon>Actinomycetota</taxon>
        <taxon>Actinomycetes</taxon>
        <taxon>Micrococcales</taxon>
        <taxon>Dermacoccaceae</taxon>
        <taxon>Leekyejoonella</taxon>
    </lineage>
</organism>
<dbReference type="InterPro" id="IPR042070">
    <property type="entry name" value="PucR_C-HTH_sf"/>
</dbReference>
<evidence type="ECO:0000259" key="4">
    <source>
        <dbReference type="Pfam" id="PF17853"/>
    </source>
</evidence>
<accession>A0A563DVP2</accession>
<feature type="domain" description="PucR C-terminal helix-turn-helix" evidence="3">
    <location>
        <begin position="470"/>
        <end position="528"/>
    </location>
</feature>
<evidence type="ECO:0000313" key="5">
    <source>
        <dbReference type="EMBL" id="TWP34051.1"/>
    </source>
</evidence>
<dbReference type="Pfam" id="PF07905">
    <property type="entry name" value="PucR"/>
    <property type="match status" value="1"/>
</dbReference>